<sequence length="425" mass="46245">MLRTDVADDLRRAFEADGYLFPDYEGYCFANVPHTVAAALGVETGRTLPDDALAGVSDEFERVLVVLVDGLGFRQWRRERDRHPLLDRLSTVGRVTPLTSVYPSETAAAMTTFHTGALPVEHGVVGWNVYEPTTDEAFEALPFQTKDGDEPAVSRSEVADADPLYPELADAGVSSHHVVPFDETTAGATTRVYESLDEFPVTVAETVADAADPAYCFAYLDHVDAAAHESGTESADYRETVGEVFDALDAVVSKLDAEGTADETLLVVTADHGHVNTDPERNVNLDRREDLLAALRRRDDGTPVKFAGSMRNGHLHLRDDSPENAAEVAADLRADLDARVFERAEILDGDASGGDRFDGHLFGDAPASETFRRRLGDAVVSHRDLGVWWGNEEPGELAYVGMHGGLHPDEMLVPFAAVRADELVE</sequence>
<dbReference type="PANTHER" id="PTHR10151">
    <property type="entry name" value="ECTONUCLEOTIDE PYROPHOSPHATASE/PHOSPHODIESTERASE"/>
    <property type="match status" value="1"/>
</dbReference>
<evidence type="ECO:0000313" key="1">
    <source>
        <dbReference type="EMBL" id="UPW00469.1"/>
    </source>
</evidence>
<gene>
    <name evidence="1" type="ORF">M0R88_18450</name>
</gene>
<dbReference type="PANTHER" id="PTHR10151:SF120">
    <property type="entry name" value="BIS(5'-ADENOSYL)-TRIPHOSPHATASE"/>
    <property type="match status" value="1"/>
</dbReference>
<dbReference type="GO" id="GO:0016787">
    <property type="term" value="F:hydrolase activity"/>
    <property type="evidence" value="ECO:0007669"/>
    <property type="project" value="UniProtKB-ARBA"/>
</dbReference>
<keyword evidence="2" id="KW-1185">Reference proteome</keyword>
<name>A0A8U0IK89_9EURY</name>
<dbReference type="Proteomes" id="UP000830434">
    <property type="component" value="Chromosome"/>
</dbReference>
<proteinExistence type="predicted"/>
<dbReference type="SUPFAM" id="SSF53649">
    <property type="entry name" value="Alkaline phosphatase-like"/>
    <property type="match status" value="1"/>
</dbReference>
<dbReference type="InterPro" id="IPR017850">
    <property type="entry name" value="Alkaline_phosphatase_core_sf"/>
</dbReference>
<dbReference type="GeneID" id="72191879"/>
<dbReference type="Gene3D" id="3.40.720.10">
    <property type="entry name" value="Alkaline Phosphatase, subunit A"/>
    <property type="match status" value="1"/>
</dbReference>
<reference evidence="1" key="1">
    <citation type="submission" date="2022-04" db="EMBL/GenBank/DDBJ databases">
        <title>Diverse halophilic archaea isolated from saline environments.</title>
        <authorList>
            <person name="Cui H.-L."/>
        </authorList>
    </citation>
    <scope>NUCLEOTIDE SEQUENCE</scope>
    <source>
        <strain evidence="1">XZYJT40</strain>
    </source>
</reference>
<organism evidence="1 2">
    <name type="scientific">Halorussus gelatinilyticus</name>
    <dbReference type="NCBI Taxonomy" id="2937524"/>
    <lineage>
        <taxon>Archaea</taxon>
        <taxon>Methanobacteriati</taxon>
        <taxon>Methanobacteriota</taxon>
        <taxon>Stenosarchaea group</taxon>
        <taxon>Halobacteria</taxon>
        <taxon>Halobacteriales</taxon>
        <taxon>Haladaptataceae</taxon>
        <taxon>Halorussus</taxon>
    </lineage>
</organism>
<evidence type="ECO:0000313" key="2">
    <source>
        <dbReference type="Proteomes" id="UP000830434"/>
    </source>
</evidence>
<protein>
    <submittedName>
        <fullName evidence="1">Alkaline phosphatase family protein</fullName>
    </submittedName>
</protein>
<dbReference type="RefSeq" id="WP_248654880.1">
    <property type="nucleotide sequence ID" value="NZ_CP096658.1"/>
</dbReference>
<dbReference type="Pfam" id="PF01663">
    <property type="entry name" value="Phosphodiest"/>
    <property type="match status" value="1"/>
</dbReference>
<dbReference type="EMBL" id="CP096658">
    <property type="protein sequence ID" value="UPW00469.1"/>
    <property type="molecule type" value="Genomic_DNA"/>
</dbReference>
<accession>A0A8U0IK89</accession>
<dbReference type="AlphaFoldDB" id="A0A8U0IK89"/>
<dbReference type="KEGG" id="haxz:M0R88_18450"/>
<dbReference type="InterPro" id="IPR002591">
    <property type="entry name" value="Phosphodiest/P_Trfase"/>
</dbReference>